<comment type="similarity">
    <text evidence="1">Belongs to the amidase family.</text>
</comment>
<dbReference type="InterPro" id="IPR036928">
    <property type="entry name" value="AS_sf"/>
</dbReference>
<dbReference type="RefSeq" id="WP_275033778.1">
    <property type="nucleotide sequence ID" value="NZ_CP118615.1"/>
</dbReference>
<keyword evidence="4" id="KW-1185">Reference proteome</keyword>
<dbReference type="InterPro" id="IPR000120">
    <property type="entry name" value="Amidase"/>
</dbReference>
<dbReference type="Gene3D" id="3.90.1300.10">
    <property type="entry name" value="Amidase signature (AS) domain"/>
    <property type="match status" value="1"/>
</dbReference>
<gene>
    <name evidence="3" type="ORF">PVK37_11145</name>
</gene>
<evidence type="ECO:0000256" key="1">
    <source>
        <dbReference type="ARBA" id="ARBA00009199"/>
    </source>
</evidence>
<evidence type="ECO:0000259" key="2">
    <source>
        <dbReference type="Pfam" id="PF01425"/>
    </source>
</evidence>
<accession>A0ABY7ZYS8</accession>
<sequence length="469" mass="49124">MAVQDIMPTWVGATAKQIARGVRRGDVSATQVVADHLDHIARADAELAAFRTVRGGEAITEAEKVDEQEDLANLPLAGVPVAVKENTPVAGLPTWHGSAAARTPVAERDHEVVRRLRGAGAVILGVTRMPELGLWAVTDDPTAVTRNPWDPRRTPGGSSGGAAAAVAAGLVPIAHGNDGLGSIRIPAACCGLVGLKPGRGVVPCQLGAEDWFGLTEHGMLTTTVADAAVGFQVIAGRPQEKLVPPQRLRVGVSLRSPVRGVNPDAPNRDAVAAAGRLLAAAGHDTVPAEPVYSTSLGLRGLATWFAAAAADVRAAGLDRRHLQPRSRWHTALGDWAQRRGYVREADRADWRNRSVGFFADHSVDLLLTPALASAPPSAESWSGRSWRANMTASIRYAPYAAPWNIAGLPALVVPVGRRPDGLPVAVQLVGPPGSELLLLGVAGQFEMQAPWVRHAPGYPRVGTGSPATA</sequence>
<dbReference type="InterPro" id="IPR023631">
    <property type="entry name" value="Amidase_dom"/>
</dbReference>
<organism evidence="3 4">
    <name type="scientific">Micromonospora cathayae</name>
    <dbReference type="NCBI Taxonomy" id="3028804"/>
    <lineage>
        <taxon>Bacteria</taxon>
        <taxon>Bacillati</taxon>
        <taxon>Actinomycetota</taxon>
        <taxon>Actinomycetes</taxon>
        <taxon>Micromonosporales</taxon>
        <taxon>Micromonosporaceae</taxon>
        <taxon>Micromonospora</taxon>
    </lineage>
</organism>
<name>A0ABY7ZYS8_9ACTN</name>
<reference evidence="3 4" key="1">
    <citation type="submission" date="2023-02" db="EMBL/GenBank/DDBJ databases">
        <authorList>
            <person name="Mo P."/>
        </authorList>
    </citation>
    <scope>NUCLEOTIDE SEQUENCE [LARGE SCALE GENOMIC DNA]</scope>
    <source>
        <strain evidence="3 4">HUAS 3</strain>
    </source>
</reference>
<evidence type="ECO:0000313" key="4">
    <source>
        <dbReference type="Proteomes" id="UP001219605"/>
    </source>
</evidence>
<dbReference type="SUPFAM" id="SSF75304">
    <property type="entry name" value="Amidase signature (AS) enzymes"/>
    <property type="match status" value="1"/>
</dbReference>
<dbReference type="Proteomes" id="UP001219605">
    <property type="component" value="Chromosome"/>
</dbReference>
<dbReference type="EMBL" id="CP118615">
    <property type="protein sequence ID" value="WDZ86904.1"/>
    <property type="molecule type" value="Genomic_DNA"/>
</dbReference>
<protein>
    <submittedName>
        <fullName evidence="3">Amidase family protein</fullName>
    </submittedName>
</protein>
<proteinExistence type="inferred from homology"/>
<feature type="domain" description="Amidase" evidence="2">
    <location>
        <begin position="32"/>
        <end position="439"/>
    </location>
</feature>
<evidence type="ECO:0000313" key="3">
    <source>
        <dbReference type="EMBL" id="WDZ86904.1"/>
    </source>
</evidence>
<dbReference type="PANTHER" id="PTHR11895:SF7">
    <property type="entry name" value="GLUTAMYL-TRNA(GLN) AMIDOTRANSFERASE SUBUNIT A, MITOCHONDRIAL"/>
    <property type="match status" value="1"/>
</dbReference>
<dbReference type="PANTHER" id="PTHR11895">
    <property type="entry name" value="TRANSAMIDASE"/>
    <property type="match status" value="1"/>
</dbReference>
<dbReference type="Pfam" id="PF01425">
    <property type="entry name" value="Amidase"/>
    <property type="match status" value="1"/>
</dbReference>